<feature type="chain" id="PRO_5004723682" description="Beta-mannosidase B" evidence="13">
    <location>
        <begin position="24"/>
        <end position="879"/>
    </location>
</feature>
<dbReference type="Proteomes" id="UP000017837">
    <property type="component" value="Unassembled WGS sequence"/>
</dbReference>
<dbReference type="SUPFAM" id="SSF49785">
    <property type="entry name" value="Galactose-binding domain-like"/>
    <property type="match status" value="1"/>
</dbReference>
<dbReference type="InterPro" id="IPR008979">
    <property type="entry name" value="Galactose-bd-like_sf"/>
</dbReference>
<comment type="similarity">
    <text evidence="10">Belongs to the glycosyl hydrolase 2 family. Beta-mannosidase B subfamily.</text>
</comment>
<gene>
    <name evidence="18" type="ORF">ABENE_07455</name>
</gene>
<comment type="catalytic activity">
    <reaction evidence="1">
        <text>Hydrolysis of terminal, non-reducing beta-D-mannose residues in beta-D-mannosides.</text>
        <dbReference type="EC" id="3.2.1.25"/>
    </reaction>
</comment>
<keyword evidence="6" id="KW-0964">Secreted</keyword>
<evidence type="ECO:0000313" key="18">
    <source>
        <dbReference type="EMBL" id="ESQ92647.1"/>
    </source>
</evidence>
<dbReference type="PATRIC" id="fig|1121022.4.peg.1493"/>
<dbReference type="InterPro" id="IPR036156">
    <property type="entry name" value="Beta-gal/glucu_dom_sf"/>
</dbReference>
<evidence type="ECO:0000256" key="10">
    <source>
        <dbReference type="ARBA" id="ARBA00038429"/>
    </source>
</evidence>
<evidence type="ECO:0000256" key="9">
    <source>
        <dbReference type="ARBA" id="ARBA00023295"/>
    </source>
</evidence>
<evidence type="ECO:0000256" key="5">
    <source>
        <dbReference type="ARBA" id="ARBA00012754"/>
    </source>
</evidence>
<evidence type="ECO:0000256" key="13">
    <source>
        <dbReference type="SAM" id="SignalP"/>
    </source>
</evidence>
<dbReference type="AlphaFoldDB" id="V4PFC9"/>
<feature type="domain" description="Mannosidase Ig/CBM-like" evidence="16">
    <location>
        <begin position="706"/>
        <end position="789"/>
    </location>
</feature>
<evidence type="ECO:0000256" key="11">
    <source>
        <dbReference type="ARBA" id="ARBA00041069"/>
    </source>
</evidence>
<dbReference type="InterPro" id="IPR041625">
    <property type="entry name" value="Beta-mannosidase_Ig"/>
</dbReference>
<dbReference type="Gene3D" id="2.60.40.10">
    <property type="entry name" value="Immunoglobulins"/>
    <property type="match status" value="3"/>
</dbReference>
<dbReference type="InterPro" id="IPR050887">
    <property type="entry name" value="Beta-mannosidase_GH2"/>
</dbReference>
<evidence type="ECO:0000256" key="2">
    <source>
        <dbReference type="ARBA" id="ARBA00004613"/>
    </source>
</evidence>
<dbReference type="SUPFAM" id="SSF51445">
    <property type="entry name" value="(Trans)glycosidases"/>
    <property type="match status" value="1"/>
</dbReference>
<dbReference type="InterPro" id="IPR013783">
    <property type="entry name" value="Ig-like_fold"/>
</dbReference>
<evidence type="ECO:0000259" key="17">
    <source>
        <dbReference type="Pfam" id="PF22666"/>
    </source>
</evidence>
<dbReference type="STRING" id="1121022.GCA_000376105_02881"/>
<keyword evidence="9" id="KW-0326">Glycosidase</keyword>
<dbReference type="Gene3D" id="2.60.120.260">
    <property type="entry name" value="Galactose-binding domain-like"/>
    <property type="match status" value="1"/>
</dbReference>
<keyword evidence="7" id="KW-0378">Hydrolase</keyword>
<evidence type="ECO:0000259" key="16">
    <source>
        <dbReference type="Pfam" id="PF17786"/>
    </source>
</evidence>
<dbReference type="EMBL" id="AWGB01000011">
    <property type="protein sequence ID" value="ESQ92647.1"/>
    <property type="molecule type" value="Genomic_DNA"/>
</dbReference>
<dbReference type="Pfam" id="PF00703">
    <property type="entry name" value="Glyco_hydro_2"/>
    <property type="match status" value="1"/>
</dbReference>
<dbReference type="OrthoDB" id="9758603at2"/>
<comment type="subunit">
    <text evidence="4">Homodimer.</text>
</comment>
<dbReference type="EC" id="3.2.1.25" evidence="5"/>
<dbReference type="eggNOG" id="COG3250">
    <property type="taxonomic scope" value="Bacteria"/>
</dbReference>
<dbReference type="GO" id="GO:0005975">
    <property type="term" value="P:carbohydrate metabolic process"/>
    <property type="evidence" value="ECO:0007669"/>
    <property type="project" value="InterPro"/>
</dbReference>
<dbReference type="FunFam" id="3.20.20.80:FF:000050">
    <property type="entry name" value="Beta-mannosidase B"/>
    <property type="match status" value="1"/>
</dbReference>
<proteinExistence type="inferred from homology"/>
<feature type="signal peptide" evidence="13">
    <location>
        <begin position="1"/>
        <end position="23"/>
    </location>
</feature>
<evidence type="ECO:0000256" key="6">
    <source>
        <dbReference type="ARBA" id="ARBA00022525"/>
    </source>
</evidence>
<dbReference type="InterPro" id="IPR054593">
    <property type="entry name" value="Beta-mannosidase-like_N2"/>
</dbReference>
<evidence type="ECO:0000256" key="1">
    <source>
        <dbReference type="ARBA" id="ARBA00000829"/>
    </source>
</evidence>
<comment type="subcellular location">
    <subcellularLocation>
        <location evidence="2">Secreted</location>
    </subcellularLocation>
</comment>
<evidence type="ECO:0000256" key="3">
    <source>
        <dbReference type="ARBA" id="ARBA00004740"/>
    </source>
</evidence>
<keyword evidence="19" id="KW-1185">Reference proteome</keyword>
<feature type="domain" description="Beta-mannosidase Ig-fold" evidence="15">
    <location>
        <begin position="797"/>
        <end position="871"/>
    </location>
</feature>
<keyword evidence="13" id="KW-0732">Signal</keyword>
<dbReference type="InterPro" id="IPR017853">
    <property type="entry name" value="GH"/>
</dbReference>
<evidence type="ECO:0000256" key="7">
    <source>
        <dbReference type="ARBA" id="ARBA00022801"/>
    </source>
</evidence>
<evidence type="ECO:0000259" key="15">
    <source>
        <dbReference type="Pfam" id="PF17753"/>
    </source>
</evidence>
<comment type="caution">
    <text evidence="18">The sequence shown here is derived from an EMBL/GenBank/DDBJ whole genome shotgun (WGS) entry which is preliminary data.</text>
</comment>
<comment type="pathway">
    <text evidence="3">Glycan metabolism; N-glycan degradation.</text>
</comment>
<evidence type="ECO:0000256" key="4">
    <source>
        <dbReference type="ARBA" id="ARBA00011738"/>
    </source>
</evidence>
<organism evidence="18 19">
    <name type="scientific">Asticcacaulis benevestitus DSM 16100 = ATCC BAA-896</name>
    <dbReference type="NCBI Taxonomy" id="1121022"/>
    <lineage>
        <taxon>Bacteria</taxon>
        <taxon>Pseudomonadati</taxon>
        <taxon>Pseudomonadota</taxon>
        <taxon>Alphaproteobacteria</taxon>
        <taxon>Caulobacterales</taxon>
        <taxon>Caulobacteraceae</taxon>
        <taxon>Asticcacaulis</taxon>
    </lineage>
</organism>
<dbReference type="Pfam" id="PF22666">
    <property type="entry name" value="Glyco_hydro_2_N2"/>
    <property type="match status" value="1"/>
</dbReference>
<evidence type="ECO:0000256" key="12">
    <source>
        <dbReference type="ARBA" id="ARBA00041614"/>
    </source>
</evidence>
<feature type="domain" description="Beta-mannosidase-like galactose-binding" evidence="17">
    <location>
        <begin position="35"/>
        <end position="222"/>
    </location>
</feature>
<protein>
    <recommendedName>
        <fullName evidence="11">Beta-mannosidase B</fullName>
        <ecNumber evidence="5">3.2.1.25</ecNumber>
    </recommendedName>
    <alternativeName>
        <fullName evidence="12">Mannanase B</fullName>
    </alternativeName>
</protein>
<dbReference type="GO" id="GO:0006516">
    <property type="term" value="P:glycoprotein catabolic process"/>
    <property type="evidence" value="ECO:0007669"/>
    <property type="project" value="TreeGrafter"/>
</dbReference>
<dbReference type="RefSeq" id="WP_018082547.1">
    <property type="nucleotide sequence ID" value="NZ_AQWM01000015.1"/>
</dbReference>
<dbReference type="Pfam" id="PF17786">
    <property type="entry name" value="Mannosidase_ig"/>
    <property type="match status" value="1"/>
</dbReference>
<reference evidence="18 19" key="1">
    <citation type="journal article" date="2014" name="Nature">
        <title>Sequential evolution of bacterial morphology by co-option of a developmental regulator.</title>
        <authorList>
            <person name="Jiang C."/>
            <person name="Brown P.J."/>
            <person name="Ducret A."/>
            <person name="Brun Y.V."/>
        </authorList>
    </citation>
    <scope>NUCLEOTIDE SEQUENCE [LARGE SCALE GENOMIC DNA]</scope>
    <source>
        <strain evidence="18 19">DSM 16100</strain>
    </source>
</reference>
<sequence>MLKTAKFGLISLSVLWMATGVLAAPPQVQVIDTGWNFRMAPGDEALKAHPDMAGWLKATVPGTTQSDLLALKKLPDPYVSDNEGKVQWVGLSDWQYQTEITVTEATLQRDHLDLIFEGLDTFAQVSVNGQKVLASDNMFRTWRVPVKGVLKAGVNVITVDLASPLKKMKPLVADMPYVMPGAYDSVWGDEPLGRNSSTYVRKAGYHYGWDWGPRIVALGIWKPVKLEAWDDARLADFHVAQVHLDDQVAALEASFDIQSDKVQTVTVSADITAPDGTVQTVKQEVSLFAGLNPISVPVQVKNPQRWWPVGYGKANLYTVKATVTQGADVIGQSTRKIGLRTTEIRREKDQWGKSFEIVINGVPVFAKGANLIPFDMIPTRVTAAEQDRMLQSAVDANMNILRIWGGGTYQDDDVYDKADELGLMIWQDFMFGGAIIPYDRDFRESTRVEAVEQVKRLRNHPSIILWAGNNEVQTDWENWGGGTADLKKSVSPEERDRLVTGMVRMFDQVLRGAVDQNAPGTPYWASSPSTDYDGAADQDTDGDRHYWSVWGGKPVEEYLKVTPRFMSEYGLQSFPVMATIKAFASDKDMQPEAPVMRAHQKYDKGNGNKRLMLYIRNNYGEPKTFGDFVYLSQLMQADGIELAASHHRASRPQTMGSMYWQLNDVWPGASWASVDYYGRWKALQFRTRHFYAPLTVSLLRKDGVTDAHILSDLTTEMALTWRLRTLDFSGKLLNEKTGSTTVAALSSPLVGSYSDAELLSGGDAKTTQVVFELLDGDKVVAKTFGYTAATKALDWIDPKLATAIKPAAGGFDITVTSKAAARGVWLDIGDLKADLSDNSFDMTGAETLTVHVKTDVSLATLKKTLKVRSYYGSAGPVAN</sequence>
<dbReference type="Pfam" id="PF17753">
    <property type="entry name" value="Ig_mannosidase"/>
    <property type="match status" value="1"/>
</dbReference>
<evidence type="ECO:0000259" key="14">
    <source>
        <dbReference type="Pfam" id="PF00703"/>
    </source>
</evidence>
<feature type="domain" description="Glycoside hydrolase family 2 immunoglobulin-like beta-sandwich" evidence="14">
    <location>
        <begin position="233"/>
        <end position="340"/>
    </location>
</feature>
<dbReference type="GO" id="GO:0004567">
    <property type="term" value="F:beta-mannosidase activity"/>
    <property type="evidence" value="ECO:0007669"/>
    <property type="project" value="UniProtKB-EC"/>
</dbReference>
<evidence type="ECO:0000313" key="19">
    <source>
        <dbReference type="Proteomes" id="UP000017837"/>
    </source>
</evidence>
<dbReference type="SUPFAM" id="SSF49303">
    <property type="entry name" value="beta-Galactosidase/glucuronidase domain"/>
    <property type="match status" value="3"/>
</dbReference>
<dbReference type="GO" id="GO:0005576">
    <property type="term" value="C:extracellular region"/>
    <property type="evidence" value="ECO:0007669"/>
    <property type="project" value="UniProtKB-SubCell"/>
</dbReference>
<name>V4PFC9_9CAUL</name>
<accession>V4PFC9</accession>
<dbReference type="Gene3D" id="3.20.20.80">
    <property type="entry name" value="Glycosidases"/>
    <property type="match status" value="1"/>
</dbReference>
<dbReference type="InterPro" id="IPR041447">
    <property type="entry name" value="Mannosidase_ig"/>
</dbReference>
<dbReference type="InterPro" id="IPR006102">
    <property type="entry name" value="Ig-like_GH2"/>
</dbReference>
<keyword evidence="8" id="KW-0325">Glycoprotein</keyword>
<dbReference type="PANTHER" id="PTHR43730:SF1">
    <property type="entry name" value="BETA-MANNOSIDASE"/>
    <property type="match status" value="1"/>
</dbReference>
<dbReference type="PANTHER" id="PTHR43730">
    <property type="entry name" value="BETA-MANNOSIDASE"/>
    <property type="match status" value="1"/>
</dbReference>
<evidence type="ECO:0000256" key="8">
    <source>
        <dbReference type="ARBA" id="ARBA00023180"/>
    </source>
</evidence>